<dbReference type="Gene3D" id="3.40.470.10">
    <property type="entry name" value="Uracil-DNA glycosylase-like domain"/>
    <property type="match status" value="1"/>
</dbReference>
<evidence type="ECO:0000259" key="1">
    <source>
        <dbReference type="SMART" id="SM00986"/>
    </source>
</evidence>
<dbReference type="SUPFAM" id="SSF52141">
    <property type="entry name" value="Uracil-DNA glycosylase-like"/>
    <property type="match status" value="1"/>
</dbReference>
<dbReference type="InterPro" id="IPR036895">
    <property type="entry name" value="Uracil-DNA_glycosylase-like_sf"/>
</dbReference>
<comment type="caution">
    <text evidence="2">The sequence shown here is derived from an EMBL/GenBank/DDBJ whole genome shotgun (WGS) entry which is preliminary data.</text>
</comment>
<dbReference type="CDD" id="cd10033">
    <property type="entry name" value="UDG_like"/>
    <property type="match status" value="1"/>
</dbReference>
<evidence type="ECO:0000313" key="2">
    <source>
        <dbReference type="EMBL" id="RRJ83405.1"/>
    </source>
</evidence>
<dbReference type="EMBL" id="QWEZ01000002">
    <property type="protein sequence ID" value="RRJ83405.1"/>
    <property type="molecule type" value="Genomic_DNA"/>
</dbReference>
<feature type="domain" description="Uracil-DNA glycosylase-like" evidence="1">
    <location>
        <begin position="30"/>
        <end position="185"/>
    </location>
</feature>
<dbReference type="InterPro" id="IPR047124">
    <property type="entry name" value="HI_0220.2"/>
</dbReference>
<protein>
    <submittedName>
        <fullName evidence="2">Uracil-DNA glycosylase family protein</fullName>
    </submittedName>
</protein>
<proteinExistence type="predicted"/>
<dbReference type="SMART" id="SM00987">
    <property type="entry name" value="UreE_C"/>
    <property type="match status" value="1"/>
</dbReference>
<accession>A0A3P3VL02</accession>
<sequence length="193" mass="21515">MESRLLVDLLRDIGACQRCAASLPLGPRPVVVADARARLLIIGQAPGLRVHESGIPWNDASGQRLRDWMGLTAERFYDPQRVAIVPMGFCYPGRGRGGDRPPRPECAPLWHQALLAQMPSIRLTLLVGRYAQDYYLGSAAGRVSDAVRNSDPATGFFCLPHPSPRNNRWLQRHPWFEEQVVPRLRKEVAGCLA</sequence>
<reference evidence="2 3" key="2">
    <citation type="submission" date="2018-12" db="EMBL/GenBank/DDBJ databases">
        <title>Simiduia agarivorans gen. nov., sp. nov., a marine, agarolytic bacterium isolated from shallow coastal water from Keelung, Taiwan.</title>
        <authorList>
            <person name="Shieh W.Y."/>
        </authorList>
    </citation>
    <scope>NUCLEOTIDE SEQUENCE [LARGE SCALE GENOMIC DNA]</scope>
    <source>
        <strain evidence="2 3">GTF-13</strain>
    </source>
</reference>
<dbReference type="AlphaFoldDB" id="A0A3P3VL02"/>
<organism evidence="2 3">
    <name type="scientific">Aestuariirhabdus litorea</name>
    <dbReference type="NCBI Taxonomy" id="2528527"/>
    <lineage>
        <taxon>Bacteria</taxon>
        <taxon>Pseudomonadati</taxon>
        <taxon>Pseudomonadota</taxon>
        <taxon>Gammaproteobacteria</taxon>
        <taxon>Oceanospirillales</taxon>
        <taxon>Aestuariirhabdaceae</taxon>
        <taxon>Aestuariirhabdus</taxon>
    </lineage>
</organism>
<evidence type="ECO:0000313" key="3">
    <source>
        <dbReference type="Proteomes" id="UP000280792"/>
    </source>
</evidence>
<dbReference type="RefSeq" id="WP_125018074.1">
    <property type="nucleotide sequence ID" value="NZ_QWEZ01000002.1"/>
</dbReference>
<dbReference type="Pfam" id="PF03167">
    <property type="entry name" value="UDG"/>
    <property type="match status" value="1"/>
</dbReference>
<dbReference type="SMART" id="SM00986">
    <property type="entry name" value="UDG"/>
    <property type="match status" value="1"/>
</dbReference>
<dbReference type="InterPro" id="IPR005122">
    <property type="entry name" value="Uracil-DNA_glycosylase-like"/>
</dbReference>
<gene>
    <name evidence="2" type="ORF">D0544_16450</name>
</gene>
<keyword evidence="3" id="KW-1185">Reference proteome</keyword>
<name>A0A3P3VL02_9GAMM</name>
<dbReference type="Proteomes" id="UP000280792">
    <property type="component" value="Unassembled WGS sequence"/>
</dbReference>
<reference evidence="2 3" key="1">
    <citation type="submission" date="2018-08" db="EMBL/GenBank/DDBJ databases">
        <authorList>
            <person name="Khan S.A."/>
        </authorList>
    </citation>
    <scope>NUCLEOTIDE SEQUENCE [LARGE SCALE GENOMIC DNA]</scope>
    <source>
        <strain evidence="2 3">GTF-13</strain>
    </source>
</reference>
<dbReference type="PANTHER" id="PTHR42160">
    <property type="entry name" value="URACIL-DNA GLYCOSYLASE SUPERFAMILY PROTEIN"/>
    <property type="match status" value="1"/>
</dbReference>
<dbReference type="PANTHER" id="PTHR42160:SF1">
    <property type="entry name" value="URACIL-DNA GLYCOSYLASE SUPERFAMILY PROTEIN"/>
    <property type="match status" value="1"/>
</dbReference>